<dbReference type="InterPro" id="IPR017441">
    <property type="entry name" value="Protein_kinase_ATP_BS"/>
</dbReference>
<dbReference type="EMBL" id="JANTQA010000015">
    <property type="protein sequence ID" value="KAJ3448396.1"/>
    <property type="molecule type" value="Genomic_DNA"/>
</dbReference>
<dbReference type="PANTHER" id="PTHR44167">
    <property type="entry name" value="OVARIAN-SPECIFIC SERINE/THREONINE-PROTEIN KINASE LOK-RELATED"/>
    <property type="match status" value="1"/>
</dbReference>
<reference evidence="6" key="1">
    <citation type="submission" date="2022-08" db="EMBL/GenBank/DDBJ databases">
        <title>Novel sulphate-reducing endosymbionts in the free-living metamonad Anaeramoeba.</title>
        <authorList>
            <person name="Jerlstrom-Hultqvist J."/>
            <person name="Cepicka I."/>
            <person name="Gallot-Lavallee L."/>
            <person name="Salas-Leiva D."/>
            <person name="Curtis B.A."/>
            <person name="Zahonova K."/>
            <person name="Pipaliya S."/>
            <person name="Dacks J."/>
            <person name="Roger A.J."/>
        </authorList>
    </citation>
    <scope>NUCLEOTIDE SEQUENCE</scope>
    <source>
        <strain evidence="6">Busselton2</strain>
    </source>
</reference>
<dbReference type="InterPro" id="IPR008271">
    <property type="entry name" value="Ser/Thr_kinase_AS"/>
</dbReference>
<evidence type="ECO:0000259" key="5">
    <source>
        <dbReference type="PROSITE" id="PS50011"/>
    </source>
</evidence>
<evidence type="ECO:0000256" key="4">
    <source>
        <dbReference type="RuleBase" id="RU000304"/>
    </source>
</evidence>
<dbReference type="SMART" id="SM00220">
    <property type="entry name" value="S_TKc"/>
    <property type="match status" value="1"/>
</dbReference>
<dbReference type="Gene3D" id="1.10.510.10">
    <property type="entry name" value="Transferase(Phosphotransferase) domain 1"/>
    <property type="match status" value="1"/>
</dbReference>
<dbReference type="SUPFAM" id="SSF56112">
    <property type="entry name" value="Protein kinase-like (PK-like)"/>
    <property type="match status" value="1"/>
</dbReference>
<name>A0AAV8A282_9EUKA</name>
<dbReference type="GO" id="GO:0004674">
    <property type="term" value="F:protein serine/threonine kinase activity"/>
    <property type="evidence" value="ECO:0007669"/>
    <property type="project" value="UniProtKB-KW"/>
</dbReference>
<dbReference type="GO" id="GO:0005634">
    <property type="term" value="C:nucleus"/>
    <property type="evidence" value="ECO:0007669"/>
    <property type="project" value="TreeGrafter"/>
</dbReference>
<dbReference type="PROSITE" id="PS00107">
    <property type="entry name" value="PROTEIN_KINASE_ATP"/>
    <property type="match status" value="1"/>
</dbReference>
<dbReference type="PROSITE" id="PS00108">
    <property type="entry name" value="PROTEIN_KINASE_ST"/>
    <property type="match status" value="1"/>
</dbReference>
<dbReference type="PANTHER" id="PTHR44167:SF24">
    <property type="entry name" value="SERINE_THREONINE-PROTEIN KINASE CHK2"/>
    <property type="match status" value="1"/>
</dbReference>
<comment type="similarity">
    <text evidence="4">Belongs to the protein kinase superfamily.</text>
</comment>
<keyword evidence="4" id="KW-0723">Serine/threonine-protein kinase</keyword>
<evidence type="ECO:0000256" key="2">
    <source>
        <dbReference type="ARBA" id="ARBA00022840"/>
    </source>
</evidence>
<evidence type="ECO:0000256" key="1">
    <source>
        <dbReference type="ARBA" id="ARBA00022741"/>
    </source>
</evidence>
<evidence type="ECO:0000313" key="6">
    <source>
        <dbReference type="EMBL" id="KAJ3448396.1"/>
    </source>
</evidence>
<dbReference type="Proteomes" id="UP001146793">
    <property type="component" value="Unassembled WGS sequence"/>
</dbReference>
<keyword evidence="6" id="KW-0418">Kinase</keyword>
<evidence type="ECO:0000256" key="3">
    <source>
        <dbReference type="PROSITE-ProRule" id="PRU10141"/>
    </source>
</evidence>
<keyword evidence="6" id="KW-0808">Transferase</keyword>
<keyword evidence="1 3" id="KW-0547">Nucleotide-binding</keyword>
<evidence type="ECO:0000313" key="7">
    <source>
        <dbReference type="Proteomes" id="UP001146793"/>
    </source>
</evidence>
<gene>
    <name evidence="6" type="ORF">M0812_00875</name>
</gene>
<dbReference type="Gene3D" id="3.30.200.20">
    <property type="entry name" value="Phosphorylase Kinase, domain 1"/>
    <property type="match status" value="1"/>
</dbReference>
<comment type="caution">
    <text evidence="6">The sequence shown here is derived from an EMBL/GenBank/DDBJ whole genome shotgun (WGS) entry which is preliminary data.</text>
</comment>
<proteinExistence type="inferred from homology"/>
<protein>
    <submittedName>
        <fullName evidence="6">Ovarian-specific serine/threonine-protein kinase lok</fullName>
    </submittedName>
</protein>
<dbReference type="GO" id="GO:0044773">
    <property type="term" value="P:mitotic DNA damage checkpoint signaling"/>
    <property type="evidence" value="ECO:0007669"/>
    <property type="project" value="TreeGrafter"/>
</dbReference>
<organism evidence="6 7">
    <name type="scientific">Anaeramoeba flamelloides</name>
    <dbReference type="NCBI Taxonomy" id="1746091"/>
    <lineage>
        <taxon>Eukaryota</taxon>
        <taxon>Metamonada</taxon>
        <taxon>Anaeramoebidae</taxon>
        <taxon>Anaeramoeba</taxon>
    </lineage>
</organism>
<dbReference type="Pfam" id="PF00069">
    <property type="entry name" value="Pkinase"/>
    <property type="match status" value="1"/>
</dbReference>
<dbReference type="GO" id="GO:0005524">
    <property type="term" value="F:ATP binding"/>
    <property type="evidence" value="ECO:0007669"/>
    <property type="project" value="UniProtKB-UniRule"/>
</dbReference>
<dbReference type="InterPro" id="IPR000719">
    <property type="entry name" value="Prot_kinase_dom"/>
</dbReference>
<feature type="domain" description="Protein kinase" evidence="5">
    <location>
        <begin position="52"/>
        <end position="344"/>
    </location>
</feature>
<keyword evidence="2 3" id="KW-0067">ATP-binding</keyword>
<dbReference type="AlphaFoldDB" id="A0AAV8A282"/>
<accession>A0AAV8A282</accession>
<dbReference type="PROSITE" id="PS50011">
    <property type="entry name" value="PROTEIN_KINASE_DOM"/>
    <property type="match status" value="1"/>
</dbReference>
<dbReference type="InterPro" id="IPR011009">
    <property type="entry name" value="Kinase-like_dom_sf"/>
</dbReference>
<sequence>MYTLSFCTNITFKILFSKNKVLKYQKPQPIKANKKTDQDHFFKLYDFGELSLKYIKKLGKGTFSIVYLVEKNEKKYAIKITNRLSSSRSINKEIFILKTLQDIPNIIKLHWTYKSPFNPTIMAFEYFESSNFQQVCKANDKQRPVIIRKLLQTMSKVHQLRILHLDLKTDNLLIKLREDDSDVRIIDWGTAMIINNQKYSQRRTTISYRAPEVFDSENENVNYNEKNDIWSIGIILLEIIINHYFIFSSKEYSGKKIYLREEQLKLLKNEIELIKSYMINEYTLKNNENFSQSEKSYISIMGENNGYEKLKRIPDIEKDFLFKILEIDPNLRFNSEKALEHEYINSSFIENQN</sequence>
<feature type="binding site" evidence="3">
    <location>
        <position position="79"/>
    </location>
    <ligand>
        <name>ATP</name>
        <dbReference type="ChEBI" id="CHEBI:30616"/>
    </ligand>
</feature>